<dbReference type="SUPFAM" id="SSF56281">
    <property type="entry name" value="Metallo-hydrolase/oxidoreductase"/>
    <property type="match status" value="1"/>
</dbReference>
<feature type="domain" description="Metallo-beta-lactamase" evidence="2">
    <location>
        <begin position="45"/>
        <end position="225"/>
    </location>
</feature>
<gene>
    <name evidence="3" type="ORF">H9838_05765</name>
</gene>
<dbReference type="Proteomes" id="UP000823915">
    <property type="component" value="Unassembled WGS sequence"/>
</dbReference>
<reference evidence="3" key="1">
    <citation type="journal article" date="2021" name="PeerJ">
        <title>Extensive microbial diversity within the chicken gut microbiome revealed by metagenomics and culture.</title>
        <authorList>
            <person name="Gilroy R."/>
            <person name="Ravi A."/>
            <person name="Getino M."/>
            <person name="Pursley I."/>
            <person name="Horton D.L."/>
            <person name="Alikhan N.F."/>
            <person name="Baker D."/>
            <person name="Gharbi K."/>
            <person name="Hall N."/>
            <person name="Watson M."/>
            <person name="Adriaenssens E.M."/>
            <person name="Foster-Nyarko E."/>
            <person name="Jarju S."/>
            <person name="Secka A."/>
            <person name="Antonio M."/>
            <person name="Oren A."/>
            <person name="Chaudhuri R.R."/>
            <person name="La Ragione R."/>
            <person name="Hildebrand F."/>
            <person name="Pallen M.J."/>
        </authorList>
    </citation>
    <scope>NUCLEOTIDE SEQUENCE</scope>
    <source>
        <strain evidence="3">1282</strain>
    </source>
</reference>
<dbReference type="EMBL" id="DXDU01000095">
    <property type="protein sequence ID" value="HIY26668.1"/>
    <property type="molecule type" value="Genomic_DNA"/>
</dbReference>
<keyword evidence="1" id="KW-0378">Hydrolase</keyword>
<dbReference type="Pfam" id="PF12706">
    <property type="entry name" value="Lactamase_B_2"/>
    <property type="match status" value="1"/>
</dbReference>
<protein>
    <submittedName>
        <fullName evidence="3">MBL fold metallo-hydrolase</fullName>
    </submittedName>
</protein>
<accession>A0A9D1YD21</accession>
<organism evidence="3 4">
    <name type="scientific">Candidatus Acutalibacter pullistercoris</name>
    <dbReference type="NCBI Taxonomy" id="2838418"/>
    <lineage>
        <taxon>Bacteria</taxon>
        <taxon>Bacillati</taxon>
        <taxon>Bacillota</taxon>
        <taxon>Clostridia</taxon>
        <taxon>Eubacteriales</taxon>
        <taxon>Acutalibacteraceae</taxon>
        <taxon>Acutalibacter</taxon>
    </lineage>
</organism>
<evidence type="ECO:0000259" key="2">
    <source>
        <dbReference type="Pfam" id="PF12706"/>
    </source>
</evidence>
<sequence length="274" mass="29761">MGEKKQARAPAPWPMGPQAFGPQEGTTVYWLANSGALVNCRGTALLIDPLLTGFDMPLLVEAPLKVEDVPKADAVLLTHSDNDHFSRDTCRDLQPVCGAYHAPRYVAGLCRELGLNGVGHDIGDKFSIGPVDITLTPADHAWQNDAPGAADRVFRKEDFCGFWLDTPDGSIWAVGDSRLMEEHLHMPAPDLMLFDFSDSEWHIGFENALRLAAAYPETPLLLWHWGCVNAPDFAPFNGDPERLKAHVVNPGRVLVAAPGQPVPVTGRKGGASLQ</sequence>
<dbReference type="GO" id="GO:0016787">
    <property type="term" value="F:hydrolase activity"/>
    <property type="evidence" value="ECO:0007669"/>
    <property type="project" value="UniProtKB-KW"/>
</dbReference>
<dbReference type="Gene3D" id="3.60.15.10">
    <property type="entry name" value="Ribonuclease Z/Hydroxyacylglutathione hydrolase-like"/>
    <property type="match status" value="1"/>
</dbReference>
<reference evidence="3" key="2">
    <citation type="submission" date="2021-04" db="EMBL/GenBank/DDBJ databases">
        <authorList>
            <person name="Gilroy R."/>
        </authorList>
    </citation>
    <scope>NUCLEOTIDE SEQUENCE</scope>
    <source>
        <strain evidence="3">1282</strain>
    </source>
</reference>
<name>A0A9D1YD21_9FIRM</name>
<dbReference type="InterPro" id="IPR001279">
    <property type="entry name" value="Metallo-B-lactamas"/>
</dbReference>
<dbReference type="InterPro" id="IPR050114">
    <property type="entry name" value="UPF0173_UPF0282_UlaG_hydrolase"/>
</dbReference>
<evidence type="ECO:0000313" key="3">
    <source>
        <dbReference type="EMBL" id="HIY26668.1"/>
    </source>
</evidence>
<dbReference type="InterPro" id="IPR036866">
    <property type="entry name" value="RibonucZ/Hydroxyglut_hydro"/>
</dbReference>
<proteinExistence type="predicted"/>
<dbReference type="AlphaFoldDB" id="A0A9D1YD21"/>
<comment type="caution">
    <text evidence="3">The sequence shown here is derived from an EMBL/GenBank/DDBJ whole genome shotgun (WGS) entry which is preliminary data.</text>
</comment>
<dbReference type="PANTHER" id="PTHR43546">
    <property type="entry name" value="UPF0173 METAL-DEPENDENT HYDROLASE MJ1163-RELATED"/>
    <property type="match status" value="1"/>
</dbReference>
<evidence type="ECO:0000313" key="4">
    <source>
        <dbReference type="Proteomes" id="UP000823915"/>
    </source>
</evidence>
<evidence type="ECO:0000256" key="1">
    <source>
        <dbReference type="ARBA" id="ARBA00022801"/>
    </source>
</evidence>
<dbReference type="PANTHER" id="PTHR43546:SF9">
    <property type="entry name" value="L-ASCORBATE-6-PHOSPHATE LACTONASE ULAG-RELATED"/>
    <property type="match status" value="1"/>
</dbReference>